<comment type="caution">
    <text evidence="11">The sequence shown here is derived from an EMBL/GenBank/DDBJ whole genome shotgun (WGS) entry which is preliminary data.</text>
</comment>
<feature type="compositionally biased region" description="Low complexity" evidence="8">
    <location>
        <begin position="91"/>
        <end position="113"/>
    </location>
</feature>
<feature type="compositionally biased region" description="Low complexity" evidence="8">
    <location>
        <begin position="182"/>
        <end position="198"/>
    </location>
</feature>
<keyword evidence="7" id="KW-0407">Ion channel</keyword>
<dbReference type="SUPFAM" id="SSF81324">
    <property type="entry name" value="Voltage-gated potassium channels"/>
    <property type="match status" value="2"/>
</dbReference>
<feature type="transmembrane region" description="Helical" evidence="9">
    <location>
        <begin position="217"/>
        <end position="235"/>
    </location>
</feature>
<evidence type="ECO:0000256" key="7">
    <source>
        <dbReference type="ARBA" id="ARBA00023303"/>
    </source>
</evidence>
<keyword evidence="5" id="KW-0406">Ion transport</keyword>
<feature type="transmembrane region" description="Helical" evidence="9">
    <location>
        <begin position="255"/>
        <end position="276"/>
    </location>
</feature>
<dbReference type="OrthoDB" id="297496at2759"/>
<evidence type="ECO:0000313" key="11">
    <source>
        <dbReference type="EMBL" id="CAH0101548.1"/>
    </source>
</evidence>
<keyword evidence="3 9" id="KW-0812">Transmembrane</keyword>
<dbReference type="GO" id="GO:0022841">
    <property type="term" value="F:potassium ion leak channel activity"/>
    <property type="evidence" value="ECO:0007669"/>
    <property type="project" value="TreeGrafter"/>
</dbReference>
<evidence type="ECO:0000256" key="1">
    <source>
        <dbReference type="ARBA" id="ARBA00004141"/>
    </source>
</evidence>
<evidence type="ECO:0000256" key="4">
    <source>
        <dbReference type="ARBA" id="ARBA00022989"/>
    </source>
</evidence>
<keyword evidence="2" id="KW-0813">Transport</keyword>
<protein>
    <recommendedName>
        <fullName evidence="10">Potassium channel domain-containing protein</fullName>
    </recommendedName>
</protein>
<keyword evidence="12" id="KW-1185">Reference proteome</keyword>
<dbReference type="EMBL" id="CAKKLH010000059">
    <property type="protein sequence ID" value="CAH0101548.1"/>
    <property type="molecule type" value="Genomic_DNA"/>
</dbReference>
<gene>
    <name evidence="11" type="ORF">DGAL_LOCUS3882</name>
</gene>
<feature type="domain" description="Potassium channel" evidence="10">
    <location>
        <begin position="211"/>
        <end position="267"/>
    </location>
</feature>
<proteinExistence type="predicted"/>
<keyword evidence="6 9" id="KW-0472">Membrane</keyword>
<dbReference type="Pfam" id="PF07885">
    <property type="entry name" value="Ion_trans_2"/>
    <property type="match status" value="1"/>
</dbReference>
<dbReference type="GO" id="GO:0015271">
    <property type="term" value="F:outward rectifier potassium channel activity"/>
    <property type="evidence" value="ECO:0007669"/>
    <property type="project" value="TreeGrafter"/>
</dbReference>
<name>A0A8J2REX4_9CRUS</name>
<dbReference type="Gene3D" id="1.10.287.70">
    <property type="match status" value="1"/>
</dbReference>
<dbReference type="PANTHER" id="PTHR11003:SF352">
    <property type="entry name" value="BCDNA.GH04802-RELATED"/>
    <property type="match status" value="1"/>
</dbReference>
<dbReference type="InterPro" id="IPR003280">
    <property type="entry name" value="2pore_dom_K_chnl"/>
</dbReference>
<feature type="compositionally biased region" description="Polar residues" evidence="8">
    <location>
        <begin position="480"/>
        <end position="494"/>
    </location>
</feature>
<feature type="transmembrane region" description="Helical" evidence="9">
    <location>
        <begin position="428"/>
        <end position="452"/>
    </location>
</feature>
<organism evidence="11 12">
    <name type="scientific">Daphnia galeata</name>
    <dbReference type="NCBI Taxonomy" id="27404"/>
    <lineage>
        <taxon>Eukaryota</taxon>
        <taxon>Metazoa</taxon>
        <taxon>Ecdysozoa</taxon>
        <taxon>Arthropoda</taxon>
        <taxon>Crustacea</taxon>
        <taxon>Branchiopoda</taxon>
        <taxon>Diplostraca</taxon>
        <taxon>Cladocera</taxon>
        <taxon>Anomopoda</taxon>
        <taxon>Daphniidae</taxon>
        <taxon>Daphnia</taxon>
    </lineage>
</organism>
<sequence>MENISGGSLKRQLPAAKQIKRSNGGGSRTTSNADCSRNWSAKISLMFFFLAYVSLGAYVFMLIEASSSAASSSMNQFTPPTEEIRTALSGATSTSSEQQQQPTTTTAANNNEAGDVTQMKELMTRQVLDKLWDITENLNILYKENWTRLAAGEIYRFHETMYLWMKNDCNNNRRKSSQQEMTAVQHHQTTTTATSPAGAGAGQHHHHKTVKWNYPTAFLYALSVITTLGSCPVIPESNEGKILTILFAAFGIPLLLFYLTVVGSALSSCLMCCPLLDSSSSRKHESMAMRRRRRSDHSSTSGLHMSAVMTTSHHQQPANELLFHNHHHHHHQHSMKSSVIVKDDESIEAMSSTSSSSDYNRMMSRIRSFWPPVFCLILILFFVACGTFLFSFLMSLPAMDALLLSFMLLTTTGIPDAHSSVWSGQSSWPLVAVSVYIFLALTLCSICFNLIYEWLLAQWTLSSASNPCDPSGAENDTRQRSGSFHSKINKNNGVEENGYLPNTEEDGATNNETAHDNQTTGDGNCLRIVNVGIFVCCWLLYRNDRHGDLTTLSVQTANE</sequence>
<evidence type="ECO:0000256" key="9">
    <source>
        <dbReference type="SAM" id="Phobius"/>
    </source>
</evidence>
<reference evidence="11" key="1">
    <citation type="submission" date="2021-11" db="EMBL/GenBank/DDBJ databases">
        <authorList>
            <person name="Schell T."/>
        </authorList>
    </citation>
    <scope>NUCLEOTIDE SEQUENCE</scope>
    <source>
        <strain evidence="11">M5</strain>
    </source>
</reference>
<evidence type="ECO:0000256" key="6">
    <source>
        <dbReference type="ARBA" id="ARBA00023136"/>
    </source>
</evidence>
<feature type="region of interest" description="Disordered" evidence="8">
    <location>
        <begin position="89"/>
        <end position="117"/>
    </location>
</feature>
<evidence type="ECO:0000256" key="3">
    <source>
        <dbReference type="ARBA" id="ARBA00022692"/>
    </source>
</evidence>
<dbReference type="AlphaFoldDB" id="A0A8J2REX4"/>
<dbReference type="GO" id="GO:0030322">
    <property type="term" value="P:stabilization of membrane potential"/>
    <property type="evidence" value="ECO:0007669"/>
    <property type="project" value="TreeGrafter"/>
</dbReference>
<comment type="subcellular location">
    <subcellularLocation>
        <location evidence="1">Membrane</location>
        <topology evidence="1">Multi-pass membrane protein</topology>
    </subcellularLocation>
</comment>
<feature type="compositionally biased region" description="Polar residues" evidence="8">
    <location>
        <begin position="508"/>
        <end position="519"/>
    </location>
</feature>
<evidence type="ECO:0000256" key="5">
    <source>
        <dbReference type="ARBA" id="ARBA00023065"/>
    </source>
</evidence>
<dbReference type="Proteomes" id="UP000789390">
    <property type="component" value="Unassembled WGS sequence"/>
</dbReference>
<dbReference type="PANTHER" id="PTHR11003">
    <property type="entry name" value="POTASSIUM CHANNEL, SUBFAMILY K"/>
    <property type="match status" value="1"/>
</dbReference>
<evidence type="ECO:0000256" key="8">
    <source>
        <dbReference type="SAM" id="MobiDB-lite"/>
    </source>
</evidence>
<feature type="transmembrane region" description="Helical" evidence="9">
    <location>
        <begin position="43"/>
        <end position="63"/>
    </location>
</feature>
<feature type="region of interest" description="Disordered" evidence="8">
    <location>
        <begin position="174"/>
        <end position="204"/>
    </location>
</feature>
<accession>A0A8J2REX4</accession>
<keyword evidence="4 9" id="KW-1133">Transmembrane helix</keyword>
<evidence type="ECO:0000256" key="2">
    <source>
        <dbReference type="ARBA" id="ARBA00022448"/>
    </source>
</evidence>
<feature type="transmembrane region" description="Helical" evidence="9">
    <location>
        <begin position="369"/>
        <end position="394"/>
    </location>
</feature>
<feature type="region of interest" description="Disordered" evidence="8">
    <location>
        <begin position="1"/>
        <end position="33"/>
    </location>
</feature>
<dbReference type="InterPro" id="IPR013099">
    <property type="entry name" value="K_chnl_dom"/>
</dbReference>
<feature type="region of interest" description="Disordered" evidence="8">
    <location>
        <begin position="470"/>
        <end position="519"/>
    </location>
</feature>
<evidence type="ECO:0000313" key="12">
    <source>
        <dbReference type="Proteomes" id="UP000789390"/>
    </source>
</evidence>
<evidence type="ECO:0000259" key="10">
    <source>
        <dbReference type="Pfam" id="PF07885"/>
    </source>
</evidence>
<dbReference type="GO" id="GO:0005886">
    <property type="term" value="C:plasma membrane"/>
    <property type="evidence" value="ECO:0007669"/>
    <property type="project" value="TreeGrafter"/>
</dbReference>